<evidence type="ECO:0000313" key="2">
    <source>
        <dbReference type="Proteomes" id="UP001189624"/>
    </source>
</evidence>
<organism evidence="1 2">
    <name type="scientific">Sphenostylis stenocarpa</name>
    <dbReference type="NCBI Taxonomy" id="92480"/>
    <lineage>
        <taxon>Eukaryota</taxon>
        <taxon>Viridiplantae</taxon>
        <taxon>Streptophyta</taxon>
        <taxon>Embryophyta</taxon>
        <taxon>Tracheophyta</taxon>
        <taxon>Spermatophyta</taxon>
        <taxon>Magnoliopsida</taxon>
        <taxon>eudicotyledons</taxon>
        <taxon>Gunneridae</taxon>
        <taxon>Pentapetalae</taxon>
        <taxon>rosids</taxon>
        <taxon>fabids</taxon>
        <taxon>Fabales</taxon>
        <taxon>Fabaceae</taxon>
        <taxon>Papilionoideae</taxon>
        <taxon>50 kb inversion clade</taxon>
        <taxon>NPAAA clade</taxon>
        <taxon>indigoferoid/millettioid clade</taxon>
        <taxon>Phaseoleae</taxon>
        <taxon>Sphenostylis</taxon>
    </lineage>
</organism>
<protein>
    <submittedName>
        <fullName evidence="1">Uncharacterized protein</fullName>
    </submittedName>
</protein>
<reference evidence="1" key="1">
    <citation type="submission" date="2023-10" db="EMBL/GenBank/DDBJ databases">
        <authorList>
            <person name="Domelevo Entfellner J.-B."/>
        </authorList>
    </citation>
    <scope>NUCLEOTIDE SEQUENCE</scope>
</reference>
<dbReference type="AlphaFoldDB" id="A0AA86T6A9"/>
<dbReference type="Proteomes" id="UP001189624">
    <property type="component" value="Chromosome 4"/>
</dbReference>
<gene>
    <name evidence="1" type="ORF">AYBTSS11_LOCUS15285</name>
</gene>
<name>A0AA86T6A9_9FABA</name>
<dbReference type="Gramene" id="rna-AYBTSS11_LOCUS15285">
    <property type="protein sequence ID" value="CAJ1952417.1"/>
    <property type="gene ID" value="gene-AYBTSS11_LOCUS15285"/>
</dbReference>
<keyword evidence="2" id="KW-1185">Reference proteome</keyword>
<evidence type="ECO:0000313" key="1">
    <source>
        <dbReference type="EMBL" id="CAJ1952417.1"/>
    </source>
</evidence>
<proteinExistence type="predicted"/>
<dbReference type="EMBL" id="OY731401">
    <property type="protein sequence ID" value="CAJ1952417.1"/>
    <property type="molecule type" value="Genomic_DNA"/>
</dbReference>
<sequence>MLYGLCPTSPTTTAGLHRKTSHIPHHPHFSMVAVSTPTPIPFSPLRQSPSCVTPIAASAPLRRLPILVTPARIISARREGALINILVFESFGRQKNTFLHFPPKTMSENSSNFN</sequence>
<accession>A0AA86T6A9</accession>